<proteinExistence type="predicted"/>
<name>A0ABY2DWL9_9MICO</name>
<dbReference type="Proteomes" id="UP000504882">
    <property type="component" value="Unassembled WGS sequence"/>
</dbReference>
<dbReference type="EMBL" id="SMNA01000020">
    <property type="protein sequence ID" value="TDE88181.1"/>
    <property type="molecule type" value="Genomic_DNA"/>
</dbReference>
<evidence type="ECO:0000313" key="1">
    <source>
        <dbReference type="EMBL" id="TDE88181.1"/>
    </source>
</evidence>
<organism evidence="1 2">
    <name type="scientific">Occultella glacieicola</name>
    <dbReference type="NCBI Taxonomy" id="2518684"/>
    <lineage>
        <taxon>Bacteria</taxon>
        <taxon>Bacillati</taxon>
        <taxon>Actinomycetota</taxon>
        <taxon>Actinomycetes</taxon>
        <taxon>Micrococcales</taxon>
        <taxon>Ruaniaceae</taxon>
        <taxon>Occultella</taxon>
    </lineage>
</organism>
<keyword evidence="2" id="KW-1185">Reference proteome</keyword>
<gene>
    <name evidence="1" type="ORF">EXU48_23970</name>
</gene>
<reference evidence="1 2" key="1">
    <citation type="submission" date="2019-03" db="EMBL/GenBank/DDBJ databases">
        <title>Genomic features of bacteria from cold environments.</title>
        <authorList>
            <person name="Shen L."/>
        </authorList>
    </citation>
    <scope>NUCLEOTIDE SEQUENCE [LARGE SCALE GENOMIC DNA]</scope>
    <source>
        <strain evidence="2">T3246-1</strain>
    </source>
</reference>
<sequence>MPRVTALTVATPVEGSTVNTPRISLGEYIGYITTPDSRLRNRARMLRDVSPYDPAKEYWRHVRLGVEKDRRTTRDGQAVYAAALSARRGREENFRHVAEVWERIVRRWRRHQRVVVDPVTINIGGADVVVRPRFAERDPSGQREIVFVRFSVTAPLDVEKANKILRIAQRAYPRDTVVIVDLPCGEKAYVAGPARNLSRYDEALERDGLHIASILAVDDVA</sequence>
<dbReference type="RefSeq" id="WP_133110228.1">
    <property type="nucleotide sequence ID" value="NZ_SMNA01000020.1"/>
</dbReference>
<accession>A0ABY2DWL9</accession>
<comment type="caution">
    <text evidence="1">The sequence shown here is derived from an EMBL/GenBank/DDBJ whole genome shotgun (WGS) entry which is preliminary data.</text>
</comment>
<evidence type="ECO:0000313" key="2">
    <source>
        <dbReference type="Proteomes" id="UP000504882"/>
    </source>
</evidence>
<protein>
    <submittedName>
        <fullName evidence="1">Uncharacterized protein</fullName>
    </submittedName>
</protein>